<dbReference type="RefSeq" id="WP_208273004.1">
    <property type="nucleotide sequence ID" value="NZ_BAAAGM010000104.1"/>
</dbReference>
<gene>
    <name evidence="2" type="ORF">J4557_44075</name>
</gene>
<evidence type="ECO:0000313" key="3">
    <source>
        <dbReference type="Proteomes" id="UP000666915"/>
    </source>
</evidence>
<keyword evidence="3" id="KW-1185">Reference proteome</keyword>
<proteinExistence type="predicted"/>
<keyword evidence="1" id="KW-1133">Transmembrane helix</keyword>
<evidence type="ECO:0000313" key="2">
    <source>
        <dbReference type="EMBL" id="MBO2444518.1"/>
    </source>
</evidence>
<feature type="transmembrane region" description="Helical" evidence="1">
    <location>
        <begin position="38"/>
        <end position="58"/>
    </location>
</feature>
<keyword evidence="1" id="KW-0472">Membrane</keyword>
<keyword evidence="1" id="KW-0812">Transmembrane</keyword>
<dbReference type="EMBL" id="JAGEOK010000047">
    <property type="protein sequence ID" value="MBO2444518.1"/>
    <property type="molecule type" value="Genomic_DNA"/>
</dbReference>
<accession>A0ABS3RG09</accession>
<reference evidence="2 3" key="1">
    <citation type="submission" date="2021-03" db="EMBL/GenBank/DDBJ databases">
        <authorList>
            <person name="Kanchanasin P."/>
            <person name="Saeng-In P."/>
            <person name="Phongsopitanun W."/>
            <person name="Yuki M."/>
            <person name="Kudo T."/>
            <person name="Ohkuma M."/>
            <person name="Tanasupawat S."/>
        </authorList>
    </citation>
    <scope>NUCLEOTIDE SEQUENCE [LARGE SCALE GENOMIC DNA]</scope>
    <source>
        <strain evidence="2 3">L46</strain>
    </source>
</reference>
<organism evidence="2 3">
    <name type="scientific">Actinomadura nitritigenes</name>
    <dbReference type="NCBI Taxonomy" id="134602"/>
    <lineage>
        <taxon>Bacteria</taxon>
        <taxon>Bacillati</taxon>
        <taxon>Actinomycetota</taxon>
        <taxon>Actinomycetes</taxon>
        <taxon>Streptosporangiales</taxon>
        <taxon>Thermomonosporaceae</taxon>
        <taxon>Actinomadura</taxon>
    </lineage>
</organism>
<comment type="caution">
    <text evidence="2">The sequence shown here is derived from an EMBL/GenBank/DDBJ whole genome shotgun (WGS) entry which is preliminary data.</text>
</comment>
<name>A0ABS3RG09_9ACTN</name>
<protein>
    <submittedName>
        <fullName evidence="2">Uncharacterized protein</fullName>
    </submittedName>
</protein>
<sequence length="59" mass="6692">MYSAAMLALALLLVAMRPDVRRIEKKHRLGETYEVPKWRTGLYGLLVTAFAVVVTFLVL</sequence>
<dbReference type="Proteomes" id="UP000666915">
    <property type="component" value="Unassembled WGS sequence"/>
</dbReference>
<evidence type="ECO:0000256" key="1">
    <source>
        <dbReference type="SAM" id="Phobius"/>
    </source>
</evidence>